<keyword evidence="2" id="KW-1185">Reference proteome</keyword>
<dbReference type="Proteomes" id="UP000032545">
    <property type="component" value="Unassembled WGS sequence"/>
</dbReference>
<name>A0A0D8BI37_9ACTN</name>
<dbReference type="PATRIC" id="fig|1502723.3.peg.623"/>
<accession>A0A0D8BI37</accession>
<evidence type="ECO:0000313" key="1">
    <source>
        <dbReference type="EMBL" id="KJE23710.1"/>
    </source>
</evidence>
<dbReference type="EMBL" id="JYFN01000011">
    <property type="protein sequence ID" value="KJE23710.1"/>
    <property type="molecule type" value="Genomic_DNA"/>
</dbReference>
<protein>
    <submittedName>
        <fullName evidence="1">Uncharacterized protein</fullName>
    </submittedName>
</protein>
<proteinExistence type="predicted"/>
<dbReference type="Pfam" id="PF22091">
    <property type="entry name" value="DUF6941"/>
    <property type="match status" value="1"/>
</dbReference>
<dbReference type="AlphaFoldDB" id="A0A0D8BI37"/>
<dbReference type="RefSeq" id="WP_128423281.1">
    <property type="nucleotide sequence ID" value="NZ_JYFN01000011.1"/>
</dbReference>
<reference evidence="1 2" key="2">
    <citation type="journal article" date="2016" name="Genome Announc.">
        <title>Permanent Draft Genome Sequences for Two Variants of Frankia sp. Strain CpI1, the First Frankia Strain Isolated from Root Nodules of Comptonia peregrina.</title>
        <authorList>
            <person name="Oshone R."/>
            <person name="Hurst S.G.IV."/>
            <person name="Abebe-Akele F."/>
            <person name="Simpson S."/>
            <person name="Morris K."/>
            <person name="Thomas W.K."/>
            <person name="Tisa L.S."/>
        </authorList>
    </citation>
    <scope>NUCLEOTIDE SEQUENCE [LARGE SCALE GENOMIC DNA]</scope>
    <source>
        <strain evidence="2">CpI1-S</strain>
    </source>
</reference>
<dbReference type="InterPro" id="IPR054221">
    <property type="entry name" value="DUF6941"/>
</dbReference>
<organism evidence="1 2">
    <name type="scientific">Frankia torreyi</name>
    <dbReference type="NCBI Taxonomy" id="1856"/>
    <lineage>
        <taxon>Bacteria</taxon>
        <taxon>Bacillati</taxon>
        <taxon>Actinomycetota</taxon>
        <taxon>Actinomycetes</taxon>
        <taxon>Frankiales</taxon>
        <taxon>Frankiaceae</taxon>
        <taxon>Frankia</taxon>
    </lineage>
</organism>
<comment type="caution">
    <text evidence="1">The sequence shown here is derived from an EMBL/GenBank/DDBJ whole genome shotgun (WGS) entry which is preliminary data.</text>
</comment>
<gene>
    <name evidence="1" type="ORF">FF36_01895</name>
</gene>
<reference evidence="2" key="1">
    <citation type="submission" date="2015-02" db="EMBL/GenBank/DDBJ databases">
        <title>Draft Genome of Frankia sp. CpI1-S.</title>
        <authorList>
            <person name="Oshone R.T."/>
            <person name="Ngom M."/>
            <person name="Ghodhbane-Gtari F."/>
            <person name="Gtari M."/>
            <person name="Morris K."/>
            <person name="Thomas K."/>
            <person name="Sen A."/>
            <person name="Tisa L.S."/>
        </authorList>
    </citation>
    <scope>NUCLEOTIDE SEQUENCE [LARGE SCALE GENOMIC DNA]</scope>
    <source>
        <strain evidence="2">CpI1-S</strain>
    </source>
</reference>
<evidence type="ECO:0000313" key="2">
    <source>
        <dbReference type="Proteomes" id="UP000032545"/>
    </source>
</evidence>
<sequence>MIKYAILADHARVDGDAAHLLGASPIVPVPAVPWARPFALLVELLFTQEKCGAEQLLTIISTAPSGQTHLTMEVRTTPIWPPVPPPGAVVRVVMAINGLLPIAELGDHLIQLALDQSEPYKINYRVVTPPPVATETS</sequence>